<dbReference type="KEGG" id="vg:55609410"/>
<dbReference type="Proteomes" id="UP000260216">
    <property type="component" value="Segment"/>
</dbReference>
<gene>
    <name evidence="1" type="primary">2</name>
    <name evidence="2" type="synonym">260</name>
    <name evidence="1" type="ORF">SEA_WOFFORD_2</name>
    <name evidence="2" type="ORF">SEA_WOFFORD_260</name>
</gene>
<sequence>MEFTVEQLRLIRASCQVAMGNRKPKDYYEPWKGVYEVATAKLKDLGEED</sequence>
<evidence type="ECO:0000313" key="3">
    <source>
        <dbReference type="Proteomes" id="UP000260216"/>
    </source>
</evidence>
<protein>
    <submittedName>
        <fullName evidence="1">Uncharacterized protein</fullName>
    </submittedName>
</protein>
<reference evidence="1 3" key="1">
    <citation type="submission" date="2018-07" db="EMBL/GenBank/DDBJ databases">
        <authorList>
            <person name="Wofford K.M."/>
            <person name="Typhair T.J."/>
            <person name="Gonzales M.A."/>
            <person name="Castillo J.C."/>
            <person name="Smith B.R."/>
            <person name="Klug H.M."/>
            <person name="Hughes L.E."/>
            <person name="Garlena R.A."/>
            <person name="Russell D.A."/>
            <person name="Pope W.H."/>
            <person name="Jacobs-Sera D."/>
            <person name="Hatfull G.F."/>
        </authorList>
    </citation>
    <scope>NUCLEOTIDE SEQUENCE [LARGE SCALE GENOMIC DNA]</scope>
</reference>
<proteinExistence type="predicted"/>
<dbReference type="EMBL" id="MH576968">
    <property type="protein sequence ID" value="AXH67200.1"/>
    <property type="molecule type" value="Genomic_DNA"/>
</dbReference>
<name>A0A345M9M9_9CAUD</name>
<dbReference type="RefSeq" id="YP_009839691.1">
    <property type="nucleotide sequence ID" value="NC_048722.1"/>
</dbReference>
<evidence type="ECO:0000313" key="2">
    <source>
        <dbReference type="EMBL" id="AXH67394.1"/>
    </source>
</evidence>
<organism evidence="1 3">
    <name type="scientific">Streptomyces phage Wofford</name>
    <dbReference type="NCBI Taxonomy" id="2283267"/>
    <lineage>
        <taxon>Viruses</taxon>
        <taxon>Duplodnaviria</taxon>
        <taxon>Heunggongvirae</taxon>
        <taxon>Uroviricota</taxon>
        <taxon>Caudoviricetes</taxon>
        <taxon>Stanwilliamsviridae</taxon>
        <taxon>Boydwoodruffvirinae</taxon>
        <taxon>Karimacvirus</taxon>
        <taxon>Karimacvirus wofford</taxon>
        <taxon>Streptomyces virus Wofford</taxon>
    </lineage>
</organism>
<accession>A0A345M9M9</accession>
<dbReference type="EMBL" id="MH576968">
    <property type="protein sequence ID" value="AXH67394.1"/>
    <property type="molecule type" value="Genomic_DNA"/>
</dbReference>
<keyword evidence="3" id="KW-1185">Reference proteome</keyword>
<evidence type="ECO:0000313" key="1">
    <source>
        <dbReference type="EMBL" id="AXH67200.1"/>
    </source>
</evidence>
<dbReference type="GeneID" id="55609410"/>